<dbReference type="Proteomes" id="UP000718451">
    <property type="component" value="Unassembled WGS sequence"/>
</dbReference>
<organism evidence="2 3">
    <name type="scientific">Croceivirga thetidis</name>
    <dbReference type="NCBI Taxonomy" id="2721623"/>
    <lineage>
        <taxon>Bacteria</taxon>
        <taxon>Pseudomonadati</taxon>
        <taxon>Bacteroidota</taxon>
        <taxon>Flavobacteriia</taxon>
        <taxon>Flavobacteriales</taxon>
        <taxon>Flavobacteriaceae</taxon>
        <taxon>Croceivirga</taxon>
    </lineage>
</organism>
<dbReference type="EMBL" id="JAAWWL010000002">
    <property type="protein sequence ID" value="NKI32037.1"/>
    <property type="molecule type" value="Genomic_DNA"/>
</dbReference>
<reference evidence="2 3" key="1">
    <citation type="submission" date="2020-04" db="EMBL/GenBank/DDBJ databases">
        <authorList>
            <person name="Yoon J."/>
        </authorList>
    </citation>
    <scope>NUCLEOTIDE SEQUENCE [LARGE SCALE GENOMIC DNA]</scope>
    <source>
        <strain evidence="2 3">DJ-13</strain>
    </source>
</reference>
<evidence type="ECO:0000313" key="3">
    <source>
        <dbReference type="Proteomes" id="UP000718451"/>
    </source>
</evidence>
<accession>A0ABX1GTJ2</accession>
<keyword evidence="3" id="KW-1185">Reference proteome</keyword>
<evidence type="ECO:0000256" key="1">
    <source>
        <dbReference type="SAM" id="MobiDB-lite"/>
    </source>
</evidence>
<dbReference type="RefSeq" id="WP_168552262.1">
    <property type="nucleotide sequence ID" value="NZ_JAAWWL010000002.1"/>
</dbReference>
<dbReference type="InterPro" id="IPR008929">
    <property type="entry name" value="Chondroitin_lyas"/>
</dbReference>
<protein>
    <recommendedName>
        <fullName evidence="4">Secretion system C-terminal sorting domain-containing protein</fullName>
    </recommendedName>
</protein>
<evidence type="ECO:0008006" key="4">
    <source>
        <dbReference type="Google" id="ProtNLM"/>
    </source>
</evidence>
<proteinExistence type="predicted"/>
<feature type="region of interest" description="Disordered" evidence="1">
    <location>
        <begin position="531"/>
        <end position="566"/>
    </location>
</feature>
<comment type="caution">
    <text evidence="2">The sequence shown here is derived from an EMBL/GenBank/DDBJ whole genome shotgun (WGS) entry which is preliminary data.</text>
</comment>
<evidence type="ECO:0000313" key="2">
    <source>
        <dbReference type="EMBL" id="NKI32037.1"/>
    </source>
</evidence>
<name>A0ABX1GTJ2_9FLAO</name>
<feature type="compositionally biased region" description="Acidic residues" evidence="1">
    <location>
        <begin position="540"/>
        <end position="566"/>
    </location>
</feature>
<gene>
    <name evidence="2" type="ORF">HCU67_08800</name>
</gene>
<sequence length="645" mass="72945">MKVQGVFTEAEGEIYSNRVLCNFSYPNHVNETQMMNEDVSQFYRDVILSGVADSGRWDNFYDFNGLLPLNPSQTSQRYEPHYRRANSAQEGTYPNNNYSSERLHEAANLAFALSFSEVDYEIAGISKPSNTIAKELARAVWKEIVAMANDDKLDASNGGANRELGEPGRNNPSYGQTIRFDHTPQTAKSNRVGIQRGEPFYISAMKIVKVLHSYGLIKEIIKDESDFTQNEEFVNYWILDWTRWAYAQYNRFFVNSFGTNWRAFDGNFSPTQSFAGSGIDQAYTYFDGDGNGVNRVTEAQRFTLNNRELIYPLLVKTYATYFDDKDLEAWAYDVFKVYVALGIYPDGTHHEMYRLGSNSITNNFPMVYPELSSAILLAWARTHEVGVKNGSLSDADKYWSYTSSMGSDELYRSPWETPTSGGSKGLELVLENIAGYLKGEDEGGVVGNRYNQNGILIDNRDQTMTAIYAMANRFYNNQLFEDIIERNGYPTYRPTSLAGLPTEAGAGWGLYLAMGGETAILPANQNSNSECGNIAFPDSDSSDDNDDDSNEDGENTENDTLSEEEVNQQYAIVAENPVRESTIRIRKQNADCVNLKIFDLTAKLLFLENRCGENIDLDVSFLPRNNLYFLQLLNLEHNQTFKLLF</sequence>
<dbReference type="SUPFAM" id="SSF48230">
    <property type="entry name" value="Chondroitin AC/alginate lyase"/>
    <property type="match status" value="1"/>
</dbReference>